<keyword evidence="1 5" id="KW-0963">Cytoplasm</keyword>
<keyword evidence="8" id="KW-1185">Reference proteome</keyword>
<dbReference type="GO" id="GO:0016279">
    <property type="term" value="F:protein-lysine N-methyltransferase activity"/>
    <property type="evidence" value="ECO:0007669"/>
    <property type="project" value="UniProtKB-UniRule"/>
</dbReference>
<evidence type="ECO:0000256" key="1">
    <source>
        <dbReference type="ARBA" id="ARBA00022490"/>
    </source>
</evidence>
<gene>
    <name evidence="7" type="ORF">CBOVIS_LOCUS8696</name>
</gene>
<dbReference type="CDD" id="cd02440">
    <property type="entry name" value="AdoMet_MTases"/>
    <property type="match status" value="1"/>
</dbReference>
<dbReference type="GO" id="GO:0005737">
    <property type="term" value="C:cytoplasm"/>
    <property type="evidence" value="ECO:0007669"/>
    <property type="project" value="UniProtKB-SubCell"/>
</dbReference>
<dbReference type="EC" id="2.1.1.-" evidence="5"/>
<dbReference type="SUPFAM" id="SSF53335">
    <property type="entry name" value="S-adenosyl-L-methionine-dependent methyltransferases"/>
    <property type="match status" value="1"/>
</dbReference>
<protein>
    <recommendedName>
        <fullName evidence="5">Protein-lysine N-methyltransferase CBOVIS_LOCUS8696</fullName>
        <ecNumber evidence="5">2.1.1.-</ecNumber>
    </recommendedName>
</protein>
<evidence type="ECO:0000313" key="8">
    <source>
        <dbReference type="Proteomes" id="UP000494206"/>
    </source>
</evidence>
<keyword evidence="4 5" id="KW-0949">S-adenosyl-L-methionine</keyword>
<dbReference type="OrthoDB" id="540004at2759"/>
<accession>A0A8S1F2K0</accession>
<keyword evidence="3 5" id="KW-0808">Transferase</keyword>
<evidence type="ECO:0000256" key="5">
    <source>
        <dbReference type="HAMAP-Rule" id="MF_03188"/>
    </source>
</evidence>
<organism evidence="7 8">
    <name type="scientific">Caenorhabditis bovis</name>
    <dbReference type="NCBI Taxonomy" id="2654633"/>
    <lineage>
        <taxon>Eukaryota</taxon>
        <taxon>Metazoa</taxon>
        <taxon>Ecdysozoa</taxon>
        <taxon>Nematoda</taxon>
        <taxon>Chromadorea</taxon>
        <taxon>Rhabditida</taxon>
        <taxon>Rhabditina</taxon>
        <taxon>Rhabditomorpha</taxon>
        <taxon>Rhabditoidea</taxon>
        <taxon>Rhabditidae</taxon>
        <taxon>Peloderinae</taxon>
        <taxon>Caenorhabditis</taxon>
    </lineage>
</organism>
<proteinExistence type="inferred from homology"/>
<evidence type="ECO:0000256" key="3">
    <source>
        <dbReference type="ARBA" id="ARBA00022679"/>
    </source>
</evidence>
<sequence>MADDFQIAPSKLGTKEYWDQRYNTELDNFQSFGDEGEIWFGASSENRMLKYICETSKTPTDAKILDIGCGNGSVLRKLRANRFTNLMGIDYCEAAVKLARSLAEQETIQNSDIEGIIEFKQQDILHPDESIFDIKRDRVIDKGTWDAMSLSDPLNREARLNKYKEFLRRSLNDNGEFIIFSCNFTIDELRRQFDGDFLAFVKEIPASHQFSFGGKPGVTSTGAVFVRK</sequence>
<comment type="subcellular location">
    <subcellularLocation>
        <location evidence="5">Cytoplasm</location>
    </subcellularLocation>
</comment>
<keyword evidence="2 5" id="KW-0489">Methyltransferase</keyword>
<comment type="caution">
    <text evidence="7">The sequence shown here is derived from an EMBL/GenBank/DDBJ whole genome shotgun (WGS) entry which is preliminary data.</text>
</comment>
<dbReference type="EMBL" id="CADEPM010000005">
    <property type="protein sequence ID" value="CAB3406651.1"/>
    <property type="molecule type" value="Genomic_DNA"/>
</dbReference>
<dbReference type="AlphaFoldDB" id="A0A8S1F2K0"/>
<evidence type="ECO:0000256" key="4">
    <source>
        <dbReference type="ARBA" id="ARBA00022691"/>
    </source>
</evidence>
<dbReference type="Pfam" id="PF13847">
    <property type="entry name" value="Methyltransf_31"/>
    <property type="match status" value="1"/>
</dbReference>
<dbReference type="Gene3D" id="3.40.50.150">
    <property type="entry name" value="Vaccinia Virus protein VP39"/>
    <property type="match status" value="1"/>
</dbReference>
<dbReference type="Proteomes" id="UP000494206">
    <property type="component" value="Unassembled WGS sequence"/>
</dbReference>
<dbReference type="InterPro" id="IPR026635">
    <property type="entry name" value="Efm4/METTL10"/>
</dbReference>
<comment type="function">
    <text evidence="5">S-adenosyl-L-methionine-dependent protein-lysine N-methyltransferase that methylates elongation factor 1-alpha.</text>
</comment>
<evidence type="ECO:0000313" key="7">
    <source>
        <dbReference type="EMBL" id="CAB3406651.1"/>
    </source>
</evidence>
<reference evidence="7 8" key="1">
    <citation type="submission" date="2020-04" db="EMBL/GenBank/DDBJ databases">
        <authorList>
            <person name="Laetsch R D."/>
            <person name="Stevens L."/>
            <person name="Kumar S."/>
            <person name="Blaxter L. M."/>
        </authorList>
    </citation>
    <scope>NUCLEOTIDE SEQUENCE [LARGE SCALE GENOMIC DNA]</scope>
</reference>
<comment type="similarity">
    <text evidence="5">Belongs to the class I-like SAM-binding methyltransferase superfamily. EFM4 family.</text>
</comment>
<dbReference type="HAMAP" id="MF_03188">
    <property type="entry name" value="Methyltr_EFM4"/>
    <property type="match status" value="1"/>
</dbReference>
<dbReference type="PANTHER" id="PTHR12843:SF5">
    <property type="entry name" value="EEF1A LYSINE METHYLTRANSFERASE 2"/>
    <property type="match status" value="1"/>
</dbReference>
<dbReference type="PANTHER" id="PTHR12843">
    <property type="entry name" value="PROTEIN-LYSINE N-METHYLTRANSFERASE METTL10"/>
    <property type="match status" value="1"/>
</dbReference>
<evidence type="ECO:0000256" key="2">
    <source>
        <dbReference type="ARBA" id="ARBA00022603"/>
    </source>
</evidence>
<dbReference type="InterPro" id="IPR025714">
    <property type="entry name" value="Methyltranfer_dom"/>
</dbReference>
<dbReference type="InterPro" id="IPR029063">
    <property type="entry name" value="SAM-dependent_MTases_sf"/>
</dbReference>
<dbReference type="GO" id="GO:0032259">
    <property type="term" value="P:methylation"/>
    <property type="evidence" value="ECO:0007669"/>
    <property type="project" value="UniProtKB-KW"/>
</dbReference>
<feature type="domain" description="Methyltransferase" evidence="6">
    <location>
        <begin position="62"/>
        <end position="189"/>
    </location>
</feature>
<name>A0A8S1F2K0_9PELO</name>
<evidence type="ECO:0000259" key="6">
    <source>
        <dbReference type="Pfam" id="PF13847"/>
    </source>
</evidence>